<comment type="caution">
    <text evidence="1">The sequence shown here is derived from an EMBL/GenBank/DDBJ whole genome shotgun (WGS) entry which is preliminary data.</text>
</comment>
<dbReference type="EMBL" id="BLXT01004727">
    <property type="protein sequence ID" value="GFO16904.1"/>
    <property type="molecule type" value="Genomic_DNA"/>
</dbReference>
<protein>
    <submittedName>
        <fullName evidence="1">Uncharacterized protein</fullName>
    </submittedName>
</protein>
<evidence type="ECO:0000313" key="2">
    <source>
        <dbReference type="Proteomes" id="UP000735302"/>
    </source>
</evidence>
<evidence type="ECO:0000313" key="1">
    <source>
        <dbReference type="EMBL" id="GFO16904.1"/>
    </source>
</evidence>
<gene>
    <name evidence="1" type="ORF">PoB_004340900</name>
</gene>
<dbReference type="AlphaFoldDB" id="A0AAV4BEW0"/>
<keyword evidence="2" id="KW-1185">Reference proteome</keyword>
<dbReference type="Proteomes" id="UP000735302">
    <property type="component" value="Unassembled WGS sequence"/>
</dbReference>
<proteinExistence type="predicted"/>
<sequence>MNPQRDGTAKLWSHRLLIHRSRGLEPFLTAAAVAVYSEVVIPIPQDEEVGTFPDSSSNRLQRAMPRSDVYLIRIVCF</sequence>
<reference evidence="1 2" key="1">
    <citation type="journal article" date="2021" name="Elife">
        <title>Chloroplast acquisition without the gene transfer in kleptoplastic sea slugs, Plakobranchus ocellatus.</title>
        <authorList>
            <person name="Maeda T."/>
            <person name="Takahashi S."/>
            <person name="Yoshida T."/>
            <person name="Shimamura S."/>
            <person name="Takaki Y."/>
            <person name="Nagai Y."/>
            <person name="Toyoda A."/>
            <person name="Suzuki Y."/>
            <person name="Arimoto A."/>
            <person name="Ishii H."/>
            <person name="Satoh N."/>
            <person name="Nishiyama T."/>
            <person name="Hasebe M."/>
            <person name="Maruyama T."/>
            <person name="Minagawa J."/>
            <person name="Obokata J."/>
            <person name="Shigenobu S."/>
        </authorList>
    </citation>
    <scope>NUCLEOTIDE SEQUENCE [LARGE SCALE GENOMIC DNA]</scope>
</reference>
<name>A0AAV4BEW0_9GAST</name>
<organism evidence="1 2">
    <name type="scientific">Plakobranchus ocellatus</name>
    <dbReference type="NCBI Taxonomy" id="259542"/>
    <lineage>
        <taxon>Eukaryota</taxon>
        <taxon>Metazoa</taxon>
        <taxon>Spiralia</taxon>
        <taxon>Lophotrochozoa</taxon>
        <taxon>Mollusca</taxon>
        <taxon>Gastropoda</taxon>
        <taxon>Heterobranchia</taxon>
        <taxon>Euthyneura</taxon>
        <taxon>Panpulmonata</taxon>
        <taxon>Sacoglossa</taxon>
        <taxon>Placobranchoidea</taxon>
        <taxon>Plakobranchidae</taxon>
        <taxon>Plakobranchus</taxon>
    </lineage>
</organism>
<accession>A0AAV4BEW0</accession>